<sequence>MMMVHSVPFEELFTVQSVLVEPITTVGLTLYCLSIKSFIAYSHSNPAKTGYTAATCVGHALINNISNSFLVSTLVVMAVFRLLGFVADPSSLLGMALASKRIIAFSGAASAVTNAPGLAMGLIKVTASTDASNMSN</sequence>
<comment type="caution">
    <text evidence="2">The sequence shown here is derived from an EMBL/GenBank/DDBJ whole genome shotgun (WGS) entry which is preliminary data.</text>
</comment>
<keyword evidence="1" id="KW-1133">Transmembrane helix</keyword>
<organism evidence="2 3">
    <name type="scientific">Moniliophthora roreri (strain MCA 2997)</name>
    <name type="common">Cocoa frosty pod rot fungus</name>
    <name type="synonym">Crinipellis roreri</name>
    <dbReference type="NCBI Taxonomy" id="1381753"/>
    <lineage>
        <taxon>Eukaryota</taxon>
        <taxon>Fungi</taxon>
        <taxon>Dikarya</taxon>
        <taxon>Basidiomycota</taxon>
        <taxon>Agaricomycotina</taxon>
        <taxon>Agaricomycetes</taxon>
        <taxon>Agaricomycetidae</taxon>
        <taxon>Agaricales</taxon>
        <taxon>Marasmiineae</taxon>
        <taxon>Marasmiaceae</taxon>
        <taxon>Moniliophthora</taxon>
    </lineage>
</organism>
<keyword evidence="3" id="KW-1185">Reference proteome</keyword>
<dbReference type="EMBL" id="AWSO01000708">
    <property type="protein sequence ID" value="ESK88058.1"/>
    <property type="molecule type" value="Genomic_DNA"/>
</dbReference>
<proteinExistence type="predicted"/>
<dbReference type="KEGG" id="mrr:Moror_10757"/>
<evidence type="ECO:0000313" key="3">
    <source>
        <dbReference type="Proteomes" id="UP000017559"/>
    </source>
</evidence>
<evidence type="ECO:0000313" key="2">
    <source>
        <dbReference type="EMBL" id="ESK88058.1"/>
    </source>
</evidence>
<accession>V2WMH3</accession>
<name>V2WMH3_MONRO</name>
<dbReference type="AlphaFoldDB" id="V2WMH3"/>
<evidence type="ECO:0000256" key="1">
    <source>
        <dbReference type="SAM" id="Phobius"/>
    </source>
</evidence>
<feature type="transmembrane region" description="Helical" evidence="1">
    <location>
        <begin position="12"/>
        <end position="33"/>
    </location>
</feature>
<dbReference type="HOGENOM" id="CLU_1875968_0_0_1"/>
<keyword evidence="1" id="KW-0812">Transmembrane</keyword>
<dbReference type="Proteomes" id="UP000017559">
    <property type="component" value="Unassembled WGS sequence"/>
</dbReference>
<reference evidence="2 3" key="1">
    <citation type="journal article" date="2014" name="BMC Genomics">
        <title>Genome and secretome analysis of the hemibiotrophic fungal pathogen, Moniliophthora roreri, which causes frosty pod rot disease of cacao: mechanisms of the biotrophic and necrotrophic phases.</title>
        <authorList>
            <person name="Meinhardt L.W."/>
            <person name="Costa G.G.L."/>
            <person name="Thomazella D.P.T."/>
            <person name="Teixeira P.J.P.L."/>
            <person name="Carazzolle M.F."/>
            <person name="Schuster S.C."/>
            <person name="Carlson J.E."/>
            <person name="Guiltinan M.J."/>
            <person name="Mieczkowski P."/>
            <person name="Farmer A."/>
            <person name="Ramaraj T."/>
            <person name="Crozier J."/>
            <person name="Davis R.E."/>
            <person name="Shao J."/>
            <person name="Melnick R.L."/>
            <person name="Pereira G.A.G."/>
            <person name="Bailey B.A."/>
        </authorList>
    </citation>
    <scope>NUCLEOTIDE SEQUENCE [LARGE SCALE GENOMIC DNA]</scope>
    <source>
        <strain evidence="2 3">MCA 2997</strain>
    </source>
</reference>
<gene>
    <name evidence="2" type="ORF">Moror_10757</name>
</gene>
<feature type="transmembrane region" description="Helical" evidence="1">
    <location>
        <begin position="69"/>
        <end position="87"/>
    </location>
</feature>
<protein>
    <submittedName>
        <fullName evidence="2">Uncharacterized protein</fullName>
    </submittedName>
</protein>
<keyword evidence="1" id="KW-0472">Membrane</keyword>